<feature type="chain" id="PRO_5046979652" description="DUF4138 domain-containing protein" evidence="1">
    <location>
        <begin position="18"/>
        <end position="291"/>
    </location>
</feature>
<feature type="signal peptide" evidence="1">
    <location>
        <begin position="1"/>
        <end position="17"/>
    </location>
</feature>
<protein>
    <recommendedName>
        <fullName evidence="4">DUF4138 domain-containing protein</fullName>
    </recommendedName>
</protein>
<keyword evidence="3" id="KW-1185">Reference proteome</keyword>
<dbReference type="Proteomes" id="UP001300692">
    <property type="component" value="Unassembled WGS sequence"/>
</dbReference>
<accession>A0ABT3CXH5</accession>
<comment type="caution">
    <text evidence="2">The sequence shown here is derived from an EMBL/GenBank/DDBJ whole genome shotgun (WGS) entry which is preliminary data.</text>
</comment>
<evidence type="ECO:0000256" key="1">
    <source>
        <dbReference type="SAM" id="SignalP"/>
    </source>
</evidence>
<keyword evidence="1" id="KW-0732">Signal</keyword>
<evidence type="ECO:0000313" key="3">
    <source>
        <dbReference type="Proteomes" id="UP001300692"/>
    </source>
</evidence>
<sequence length="291" mass="34353">MKYLVVILMFFSLESLAQDILVLNSGERVPFLRMQEYEDVIRIKDFEEGELVDYQPDSVLGYAEVNSEQDYFLIFDPEDTTNYLFVERLIVGPITLYVYEKEGNALFAEKNGELKEVYNKYTKGEEAQDQFEQLLNMVSDDTKVFKAMRSAEYRHRQKNIEQLLMAYNQRNYEENPPAEDEILGSVYIYRTRFQKTKDPIHVTLFGESEEVWIEDFIHLQVPVNRPVKMLLSDRYTSNEVLLAGQLGEQFYEVLYDRRRDGFILDDKSGTELQYEFYDIKRKVGASLPDEE</sequence>
<dbReference type="EMBL" id="JAOYOD010000001">
    <property type="protein sequence ID" value="MCV9388185.1"/>
    <property type="molecule type" value="Genomic_DNA"/>
</dbReference>
<name>A0ABT3CXH5_9BACT</name>
<dbReference type="RefSeq" id="WP_264139019.1">
    <property type="nucleotide sequence ID" value="NZ_JAOYOD010000001.1"/>
</dbReference>
<gene>
    <name evidence="2" type="ORF">N7U62_16000</name>
</gene>
<proteinExistence type="predicted"/>
<evidence type="ECO:0008006" key="4">
    <source>
        <dbReference type="Google" id="ProtNLM"/>
    </source>
</evidence>
<organism evidence="2 3">
    <name type="scientific">Reichenbachiella ulvae</name>
    <dbReference type="NCBI Taxonomy" id="2980104"/>
    <lineage>
        <taxon>Bacteria</taxon>
        <taxon>Pseudomonadati</taxon>
        <taxon>Bacteroidota</taxon>
        <taxon>Cytophagia</taxon>
        <taxon>Cytophagales</taxon>
        <taxon>Reichenbachiellaceae</taxon>
        <taxon>Reichenbachiella</taxon>
    </lineage>
</organism>
<evidence type="ECO:0000313" key="2">
    <source>
        <dbReference type="EMBL" id="MCV9388185.1"/>
    </source>
</evidence>
<reference evidence="2 3" key="1">
    <citation type="submission" date="2022-10" db="EMBL/GenBank/DDBJ databases">
        <title>Comparative genomics and taxonomic characterization of three novel marine species of genus Reichenbachiella exhibiting antioxidant and polysaccharide degradation activities.</title>
        <authorList>
            <person name="Muhammad N."/>
            <person name="Lee Y.-J."/>
            <person name="Ko J."/>
            <person name="Kim S.-G."/>
        </authorList>
    </citation>
    <scope>NUCLEOTIDE SEQUENCE [LARGE SCALE GENOMIC DNA]</scope>
    <source>
        <strain evidence="2 3">ABR2-5</strain>
    </source>
</reference>